<proteinExistence type="inferred from homology"/>
<dbReference type="InterPro" id="IPR029052">
    <property type="entry name" value="Metallo-depent_PP-like"/>
</dbReference>
<evidence type="ECO:0000256" key="2">
    <source>
        <dbReference type="SAM" id="MobiDB-lite"/>
    </source>
</evidence>
<sequence>MESRLERHQKKRQEKPERNKVSFKVIGGLTLVAAVCFAIGVGASYWTTNHNADDEGQSAAVTETVSPSPTSSLPSGQANPSASPSASPTPIAAANALPSPQPSSSAGSASSETSVPQGNGQQQVKLTFVGDVMLASKVEDILKQKGYDYPYSNVTDLLSKADYTIANLETPVTTRGTEQKKDYVYRSSPLALSALRAAGIDLVNLANNHVMDYGTEGLLDTFDALDQEGIQRMGAGKNVEEAYQPVIVEKQGIKIAFLGFSRVVPEGSWKAAAEHPGVAETYNYKPAVEAIQKAKEKADLVVVTAHWGVERSDQPDKYQKDLAHRYIDAGADLIVGGHPHVLQGFEQYKGKWIAYSLGNFIFTTNDVPKTWETVALEASCTKDKQCDVHLVPVLTKMALPTPMSTEDGTKLFQRLSQISIGAHVDAYGRVTKE</sequence>
<dbReference type="SMART" id="SM00854">
    <property type="entry name" value="PGA_cap"/>
    <property type="match status" value="1"/>
</dbReference>
<keyword evidence="3" id="KW-1133">Transmembrane helix</keyword>
<evidence type="ECO:0000256" key="1">
    <source>
        <dbReference type="ARBA" id="ARBA00005662"/>
    </source>
</evidence>
<protein>
    <submittedName>
        <fullName evidence="5">CapA family protein</fullName>
    </submittedName>
</protein>
<dbReference type="PANTHER" id="PTHR33393">
    <property type="entry name" value="POLYGLUTAMINE SYNTHESIS ACCESSORY PROTEIN RV0574C-RELATED"/>
    <property type="match status" value="1"/>
</dbReference>
<keyword evidence="3" id="KW-0472">Membrane</keyword>
<feature type="transmembrane region" description="Helical" evidence="3">
    <location>
        <begin position="21"/>
        <end position="46"/>
    </location>
</feature>
<evidence type="ECO:0000259" key="4">
    <source>
        <dbReference type="SMART" id="SM00854"/>
    </source>
</evidence>
<feature type="domain" description="Capsule synthesis protein CapA" evidence="4">
    <location>
        <begin position="125"/>
        <end position="364"/>
    </location>
</feature>
<evidence type="ECO:0000256" key="3">
    <source>
        <dbReference type="SAM" id="Phobius"/>
    </source>
</evidence>
<gene>
    <name evidence="5" type="ORF">ACFPOG_26490</name>
</gene>
<evidence type="ECO:0000313" key="6">
    <source>
        <dbReference type="Proteomes" id="UP001596044"/>
    </source>
</evidence>
<name>A0ABW0KE96_9BACL</name>
<accession>A0ABW0KE96</accession>
<dbReference type="Gene3D" id="3.60.21.10">
    <property type="match status" value="1"/>
</dbReference>
<feature type="region of interest" description="Disordered" evidence="2">
    <location>
        <begin position="55"/>
        <end position="121"/>
    </location>
</feature>
<dbReference type="InterPro" id="IPR052169">
    <property type="entry name" value="CW_Biosynth-Accessory"/>
</dbReference>
<dbReference type="EMBL" id="JBHSMJ010000040">
    <property type="protein sequence ID" value="MFC5451754.1"/>
    <property type="molecule type" value="Genomic_DNA"/>
</dbReference>
<organism evidence="5 6">
    <name type="scientific">Paenibacillus aestuarii</name>
    <dbReference type="NCBI Taxonomy" id="516965"/>
    <lineage>
        <taxon>Bacteria</taxon>
        <taxon>Bacillati</taxon>
        <taxon>Bacillota</taxon>
        <taxon>Bacilli</taxon>
        <taxon>Bacillales</taxon>
        <taxon>Paenibacillaceae</taxon>
        <taxon>Paenibacillus</taxon>
    </lineage>
</organism>
<dbReference type="Pfam" id="PF09587">
    <property type="entry name" value="PGA_cap"/>
    <property type="match status" value="1"/>
</dbReference>
<dbReference type="CDD" id="cd07381">
    <property type="entry name" value="MPP_CapA"/>
    <property type="match status" value="1"/>
</dbReference>
<dbReference type="RefSeq" id="WP_270880039.1">
    <property type="nucleotide sequence ID" value="NZ_JAQFVF010000027.1"/>
</dbReference>
<dbReference type="SUPFAM" id="SSF56300">
    <property type="entry name" value="Metallo-dependent phosphatases"/>
    <property type="match status" value="1"/>
</dbReference>
<dbReference type="InterPro" id="IPR019079">
    <property type="entry name" value="Capsule_synth_CapA"/>
</dbReference>
<dbReference type="Proteomes" id="UP001596044">
    <property type="component" value="Unassembled WGS sequence"/>
</dbReference>
<keyword evidence="6" id="KW-1185">Reference proteome</keyword>
<comment type="caution">
    <text evidence="5">The sequence shown here is derived from an EMBL/GenBank/DDBJ whole genome shotgun (WGS) entry which is preliminary data.</text>
</comment>
<comment type="similarity">
    <text evidence="1">Belongs to the CapA family.</text>
</comment>
<reference evidence="6" key="1">
    <citation type="journal article" date="2019" name="Int. J. Syst. Evol. Microbiol.">
        <title>The Global Catalogue of Microorganisms (GCM) 10K type strain sequencing project: providing services to taxonomists for standard genome sequencing and annotation.</title>
        <authorList>
            <consortium name="The Broad Institute Genomics Platform"/>
            <consortium name="The Broad Institute Genome Sequencing Center for Infectious Disease"/>
            <person name="Wu L."/>
            <person name="Ma J."/>
        </authorList>
    </citation>
    <scope>NUCLEOTIDE SEQUENCE [LARGE SCALE GENOMIC DNA]</scope>
    <source>
        <strain evidence="6">KACC 11904</strain>
    </source>
</reference>
<dbReference type="PANTHER" id="PTHR33393:SF13">
    <property type="entry name" value="PGA BIOSYNTHESIS PROTEIN CAPA"/>
    <property type="match status" value="1"/>
</dbReference>
<keyword evidence="3" id="KW-0812">Transmembrane</keyword>
<evidence type="ECO:0000313" key="5">
    <source>
        <dbReference type="EMBL" id="MFC5451754.1"/>
    </source>
</evidence>
<feature type="compositionally biased region" description="Low complexity" evidence="2">
    <location>
        <begin position="66"/>
        <end position="116"/>
    </location>
</feature>